<evidence type="ECO:0000313" key="2">
    <source>
        <dbReference type="EMBL" id="EJK56046.1"/>
    </source>
</evidence>
<feature type="region of interest" description="Disordered" evidence="1">
    <location>
        <begin position="407"/>
        <end position="503"/>
    </location>
</feature>
<protein>
    <submittedName>
        <fullName evidence="2">Uncharacterized protein</fullName>
    </submittedName>
</protein>
<dbReference type="eggNOG" id="ENOG502QZ27">
    <property type="taxonomic scope" value="Eukaryota"/>
</dbReference>
<feature type="region of interest" description="Disordered" evidence="1">
    <location>
        <begin position="303"/>
        <end position="323"/>
    </location>
</feature>
<reference evidence="2 3" key="1">
    <citation type="journal article" date="2012" name="Genome Biol.">
        <title>Genome and low-iron response of an oceanic diatom adapted to chronic iron limitation.</title>
        <authorList>
            <person name="Lommer M."/>
            <person name="Specht M."/>
            <person name="Roy A.S."/>
            <person name="Kraemer L."/>
            <person name="Andreson R."/>
            <person name="Gutowska M.A."/>
            <person name="Wolf J."/>
            <person name="Bergner S.V."/>
            <person name="Schilhabel M.B."/>
            <person name="Klostermeier U.C."/>
            <person name="Beiko R.G."/>
            <person name="Rosenstiel P."/>
            <person name="Hippler M."/>
            <person name="Laroche J."/>
        </authorList>
    </citation>
    <scope>NUCLEOTIDE SEQUENCE [LARGE SCALE GENOMIC DNA]</scope>
    <source>
        <strain evidence="2 3">CCMP1005</strain>
    </source>
</reference>
<feature type="compositionally biased region" description="Basic residues" evidence="1">
    <location>
        <begin position="82"/>
        <end position="93"/>
    </location>
</feature>
<accession>K0S544</accession>
<comment type="caution">
    <text evidence="2">The sequence shown here is derived from an EMBL/GenBank/DDBJ whole genome shotgun (WGS) entry which is preliminary data.</text>
</comment>
<organism evidence="2 3">
    <name type="scientific">Thalassiosira oceanica</name>
    <name type="common">Marine diatom</name>
    <dbReference type="NCBI Taxonomy" id="159749"/>
    <lineage>
        <taxon>Eukaryota</taxon>
        <taxon>Sar</taxon>
        <taxon>Stramenopiles</taxon>
        <taxon>Ochrophyta</taxon>
        <taxon>Bacillariophyta</taxon>
        <taxon>Coscinodiscophyceae</taxon>
        <taxon>Thalassiosirophycidae</taxon>
        <taxon>Thalassiosirales</taxon>
        <taxon>Thalassiosiraceae</taxon>
        <taxon>Thalassiosira</taxon>
    </lineage>
</organism>
<evidence type="ECO:0000313" key="3">
    <source>
        <dbReference type="Proteomes" id="UP000266841"/>
    </source>
</evidence>
<keyword evidence="3" id="KW-1185">Reference proteome</keyword>
<name>K0S544_THAOC</name>
<feature type="compositionally biased region" description="Acidic residues" evidence="1">
    <location>
        <begin position="307"/>
        <end position="323"/>
    </location>
</feature>
<feature type="region of interest" description="Disordered" evidence="1">
    <location>
        <begin position="51"/>
        <end position="110"/>
    </location>
</feature>
<gene>
    <name evidence="2" type="ORF">THAOC_24140</name>
</gene>
<sequence length="530" mass="59259">MLTPSDDARGSDVPILHIYMYTLGGDYEDATTTTKTTRGAALATISLSGPIKTMNSDRLGDPPVSSFPRKSSSFHGRDSRSSRHKRTQPRKTSRSFGFDEPPTAGRGCTETCPLHPRERVDAEGLCPKCKVQMIRNAAKKLERRADLLEVEAEKERGARRKSRLSHSVPNRLLDSSLGSSRVFSRSDHDLDKQKGKQRFRIGQVGRPDQMEFVASTEKMLIDIARLREGDGAFVCRSDKVYTWAVLKERETGSSSSLIFYVDERMCTKKVPLAQWATRIRLPATGYREDDDDFDSDIESLISHQSEGDDSDSCSEFSDEESLSEDSVFKNDADFGVSTLALYPMEESNGSILRSSLRSSKFNSSDRPRLSVQFKFDDNVVFPPNCEEMPDSVFSSTSEASRISYDIGEESDDEHEHATPQVRSRHGSHAFESISRKKKEPEGTRSQPNVFEDNGTEGSSETSSKVKSFSQKRSPRTNGVKRWDCPRSGRMKKQNSCPKLGRTNDVKLKNSFLVALQSIQRNGESLPPPAC</sequence>
<evidence type="ECO:0000256" key="1">
    <source>
        <dbReference type="SAM" id="MobiDB-lite"/>
    </source>
</evidence>
<dbReference type="AlphaFoldDB" id="K0S544"/>
<dbReference type="Proteomes" id="UP000266841">
    <property type="component" value="Unassembled WGS sequence"/>
</dbReference>
<dbReference type="OrthoDB" id="10681764at2759"/>
<feature type="compositionally biased region" description="Low complexity" evidence="1">
    <location>
        <begin position="455"/>
        <end position="468"/>
    </location>
</feature>
<proteinExistence type="predicted"/>
<feature type="region of interest" description="Disordered" evidence="1">
    <location>
        <begin position="152"/>
        <end position="172"/>
    </location>
</feature>
<dbReference type="EMBL" id="AGNL01032545">
    <property type="protein sequence ID" value="EJK56046.1"/>
    <property type="molecule type" value="Genomic_DNA"/>
</dbReference>